<name>A0A822ZHI3_NELNU</name>
<proteinExistence type="inferred from homology"/>
<protein>
    <recommendedName>
        <fullName evidence="7">Pentatricopeptide repeat-containing protein</fullName>
    </recommendedName>
</protein>
<evidence type="ECO:0000256" key="2">
    <source>
        <dbReference type="ARBA" id="ARBA00022737"/>
    </source>
</evidence>
<feature type="repeat" description="PPR" evidence="3">
    <location>
        <begin position="47"/>
        <end position="77"/>
    </location>
</feature>
<organism evidence="5 6">
    <name type="scientific">Nelumbo nucifera</name>
    <name type="common">Sacred lotus</name>
    <dbReference type="NCBI Taxonomy" id="4432"/>
    <lineage>
        <taxon>Eukaryota</taxon>
        <taxon>Viridiplantae</taxon>
        <taxon>Streptophyta</taxon>
        <taxon>Embryophyta</taxon>
        <taxon>Tracheophyta</taxon>
        <taxon>Spermatophyta</taxon>
        <taxon>Magnoliopsida</taxon>
        <taxon>Proteales</taxon>
        <taxon>Nelumbonaceae</taxon>
        <taxon>Nelumbo</taxon>
    </lineage>
</organism>
<feature type="transmembrane region" description="Helical" evidence="4">
    <location>
        <begin position="165"/>
        <end position="189"/>
    </location>
</feature>
<dbReference type="PANTHER" id="PTHR47936:SF5">
    <property type="entry name" value="PENTACOTRIPEPTIDE-REPEAT REGION OF PRORP DOMAIN-CONTAINING PROTEIN"/>
    <property type="match status" value="1"/>
</dbReference>
<keyword evidence="4" id="KW-0472">Membrane</keyword>
<evidence type="ECO:0008006" key="7">
    <source>
        <dbReference type="Google" id="ProtNLM"/>
    </source>
</evidence>
<dbReference type="InterPro" id="IPR011990">
    <property type="entry name" value="TPR-like_helical_dom_sf"/>
</dbReference>
<comment type="caution">
    <text evidence="5">The sequence shown here is derived from an EMBL/GenBank/DDBJ whole genome shotgun (WGS) entry which is preliminary data.</text>
</comment>
<dbReference type="Proteomes" id="UP000607653">
    <property type="component" value="Unassembled WGS sequence"/>
</dbReference>
<dbReference type="PROSITE" id="PS51375">
    <property type="entry name" value="PPR"/>
    <property type="match status" value="2"/>
</dbReference>
<evidence type="ECO:0000256" key="1">
    <source>
        <dbReference type="ARBA" id="ARBA00007626"/>
    </source>
</evidence>
<evidence type="ECO:0000256" key="4">
    <source>
        <dbReference type="SAM" id="Phobius"/>
    </source>
</evidence>
<evidence type="ECO:0000256" key="3">
    <source>
        <dbReference type="PROSITE-ProRule" id="PRU00708"/>
    </source>
</evidence>
<dbReference type="Pfam" id="PF13041">
    <property type="entry name" value="PPR_2"/>
    <property type="match status" value="1"/>
</dbReference>
<dbReference type="Pfam" id="PF01535">
    <property type="entry name" value="PPR"/>
    <property type="match status" value="1"/>
</dbReference>
<dbReference type="InterPro" id="IPR002885">
    <property type="entry name" value="PPR_rpt"/>
</dbReference>
<sequence length="190" mass="21316">MKLRSPYDDISKEGFAIRLISLYGQSSMSEHACRTFGQLPELKCTRTVKSFNALLSACADSRNFDKADQIFRELPSRLSITPDLFSYNIMIRALCDRGSLDSALSFLDEMEKNGVGPNLITFNTLLNAFYGITGFLMASLLSLLPKHLMRIAGVPKLTVNVSAHLVNWVCVLFPFENLVNFTFSLLMLFL</sequence>
<feature type="repeat" description="PPR" evidence="3">
    <location>
        <begin position="83"/>
        <end position="117"/>
    </location>
</feature>
<evidence type="ECO:0000313" key="5">
    <source>
        <dbReference type="EMBL" id="DAD42496.1"/>
    </source>
</evidence>
<keyword evidence="2" id="KW-0677">Repeat</keyword>
<feature type="transmembrane region" description="Helical" evidence="4">
    <location>
        <begin position="125"/>
        <end position="144"/>
    </location>
</feature>
<reference evidence="5 6" key="1">
    <citation type="journal article" date="2020" name="Mol. Biol. Evol.">
        <title>Distinct Expression and Methylation Patterns for Genes with Different Fates following a Single Whole-Genome Duplication in Flowering Plants.</title>
        <authorList>
            <person name="Shi T."/>
            <person name="Rahmani R.S."/>
            <person name="Gugger P.F."/>
            <person name="Wang M."/>
            <person name="Li H."/>
            <person name="Zhang Y."/>
            <person name="Li Z."/>
            <person name="Wang Q."/>
            <person name="Van de Peer Y."/>
            <person name="Marchal K."/>
            <person name="Chen J."/>
        </authorList>
    </citation>
    <scope>NUCLEOTIDE SEQUENCE [LARGE SCALE GENOMIC DNA]</scope>
    <source>
        <tissue evidence="5">Leaf</tissue>
    </source>
</reference>
<gene>
    <name evidence="5" type="ORF">HUJ06_000726</name>
</gene>
<evidence type="ECO:0000313" key="6">
    <source>
        <dbReference type="Proteomes" id="UP000607653"/>
    </source>
</evidence>
<keyword evidence="4" id="KW-0812">Transmembrane</keyword>
<comment type="similarity">
    <text evidence="1">Belongs to the PPR family. P subfamily.</text>
</comment>
<keyword evidence="4" id="KW-1133">Transmembrane helix</keyword>
<dbReference type="AlphaFoldDB" id="A0A822ZHI3"/>
<keyword evidence="6" id="KW-1185">Reference proteome</keyword>
<dbReference type="NCBIfam" id="TIGR00756">
    <property type="entry name" value="PPR"/>
    <property type="match status" value="2"/>
</dbReference>
<dbReference type="Gene3D" id="1.25.40.10">
    <property type="entry name" value="Tetratricopeptide repeat domain"/>
    <property type="match status" value="1"/>
</dbReference>
<dbReference type="PANTHER" id="PTHR47936">
    <property type="entry name" value="PPR_LONG DOMAIN-CONTAINING PROTEIN"/>
    <property type="match status" value="1"/>
</dbReference>
<accession>A0A822ZHI3</accession>
<dbReference type="EMBL" id="DUZY01000006">
    <property type="protein sequence ID" value="DAD42496.1"/>
    <property type="molecule type" value="Genomic_DNA"/>
</dbReference>